<dbReference type="Pfam" id="PF14072">
    <property type="entry name" value="DndB"/>
    <property type="match status" value="1"/>
</dbReference>
<organism evidence="1 2">
    <name type="scientific">Salmonella enterica I</name>
    <dbReference type="NCBI Taxonomy" id="59201"/>
    <lineage>
        <taxon>Bacteria</taxon>
        <taxon>Pseudomonadati</taxon>
        <taxon>Pseudomonadota</taxon>
        <taxon>Gammaproteobacteria</taxon>
        <taxon>Enterobacterales</taxon>
        <taxon>Enterobacteriaceae</taxon>
        <taxon>Salmonella</taxon>
    </lineage>
</organism>
<gene>
    <name evidence="1" type="ORF">NCTC6754_00649</name>
</gene>
<proteinExistence type="predicted"/>
<dbReference type="EMBL" id="LR134190">
    <property type="protein sequence ID" value="VEB50957.1"/>
    <property type="molecule type" value="Genomic_DNA"/>
</dbReference>
<dbReference type="AlphaFoldDB" id="A0A447TNN1"/>
<accession>A0A447TNN1</accession>
<name>A0A447TNN1_SALET</name>
<evidence type="ECO:0000313" key="1">
    <source>
        <dbReference type="EMBL" id="VEB50957.1"/>
    </source>
</evidence>
<evidence type="ECO:0000313" key="2">
    <source>
        <dbReference type="Proteomes" id="UP000269208"/>
    </source>
</evidence>
<reference evidence="1 2" key="1">
    <citation type="submission" date="2018-12" db="EMBL/GenBank/DDBJ databases">
        <authorList>
            <consortium name="Pathogen Informatics"/>
        </authorList>
    </citation>
    <scope>NUCLEOTIDE SEQUENCE [LARGE SCALE GENOMIC DNA]</scope>
    <source>
        <strain evidence="1 2">NCTC6754</strain>
    </source>
</reference>
<dbReference type="Proteomes" id="UP000269208">
    <property type="component" value="Chromosome"/>
</dbReference>
<protein>
    <submittedName>
        <fullName evidence="1">DNA sulfur modification protein DndB</fullName>
    </submittedName>
</protein>
<dbReference type="InterPro" id="IPR017642">
    <property type="entry name" value="DNA_S_mod_DndB"/>
</dbReference>
<dbReference type="REBASE" id="287951">
    <property type="entry name" value="M.Sen6754DndBP"/>
</dbReference>
<sequence>MQALGQLGYTLLKDYPEQWPEKIAALKTFNWRRNNPDLIKRAMQHGKLSKTNTAIQLTCNALKTALSIPLTPEEQELEAQMVAS</sequence>